<protein>
    <submittedName>
        <fullName evidence="8">Phage integrase, N-terminal SAM-like domain</fullName>
    </submittedName>
</protein>
<dbReference type="GO" id="GO:0003677">
    <property type="term" value="F:DNA binding"/>
    <property type="evidence" value="ECO:0007669"/>
    <property type="project" value="UniProtKB-UniRule"/>
</dbReference>
<evidence type="ECO:0000313" key="8">
    <source>
        <dbReference type="EMBL" id="SFW50274.1"/>
    </source>
</evidence>
<dbReference type="InterPro" id="IPR050090">
    <property type="entry name" value="Tyrosine_recombinase_XerCD"/>
</dbReference>
<dbReference type="OrthoDB" id="9801717at2"/>
<keyword evidence="3 5" id="KW-0238">DNA-binding</keyword>
<feature type="domain" description="Tyr recombinase" evidence="6">
    <location>
        <begin position="118"/>
        <end position="290"/>
    </location>
</feature>
<dbReference type="EMBL" id="FPIY01000002">
    <property type="protein sequence ID" value="SFW50274.1"/>
    <property type="molecule type" value="Genomic_DNA"/>
</dbReference>
<evidence type="ECO:0000313" key="9">
    <source>
        <dbReference type="Proteomes" id="UP000183257"/>
    </source>
</evidence>
<dbReference type="STRING" id="76595.SAMN05660313_02161"/>
<dbReference type="InterPro" id="IPR011010">
    <property type="entry name" value="DNA_brk_join_enz"/>
</dbReference>
<dbReference type="PANTHER" id="PTHR30349:SF64">
    <property type="entry name" value="PROPHAGE INTEGRASE INTD-RELATED"/>
    <property type="match status" value="1"/>
</dbReference>
<evidence type="ECO:0000256" key="4">
    <source>
        <dbReference type="ARBA" id="ARBA00023172"/>
    </source>
</evidence>
<dbReference type="GO" id="GO:0006310">
    <property type="term" value="P:DNA recombination"/>
    <property type="evidence" value="ECO:0007669"/>
    <property type="project" value="UniProtKB-KW"/>
</dbReference>
<dbReference type="RefSeq" id="WP_072303767.1">
    <property type="nucleotide sequence ID" value="NZ_FPIY01000002.1"/>
</dbReference>
<sequence length="297" mass="34372">MKPKIIATQVLNTKEIKPDYALAMSLMHQKLVLKNYSKNTTKTYIHMFKQFLAYMYPMPLHQVSTAHIMYYHQELVTKRNVSASYQNQSINAIKFYIEKVLKLPKVQYDFCRPRKAKTLPKVLSLQEVADIIAATNNIKHKTIFKVIYGCGLRISECINLKVEDIDSNNMRVWVRNAKGSKDRITLLSPTMLEQLRAYYMLYKPKEWLFEGADGKQYSASSIRQVFNRSKKKAKVHMPATVHTLRHSFATHLLDAGTNLRYIQQLLGHNSSKTTEIYTHVSTTNLINITSPLEMLPK</sequence>
<dbReference type="InterPro" id="IPR004107">
    <property type="entry name" value="Integrase_SAM-like_N"/>
</dbReference>
<dbReference type="Pfam" id="PF13495">
    <property type="entry name" value="Phage_int_SAM_4"/>
    <property type="match status" value="1"/>
</dbReference>
<comment type="similarity">
    <text evidence="1">Belongs to the 'phage' integrase family.</text>
</comment>
<dbReference type="PROSITE" id="PS51898">
    <property type="entry name" value="TYR_RECOMBINASE"/>
    <property type="match status" value="1"/>
</dbReference>
<dbReference type="AlphaFoldDB" id="A0A1K1PRB3"/>
<keyword evidence="2" id="KW-0229">DNA integration</keyword>
<dbReference type="InterPro" id="IPR044068">
    <property type="entry name" value="CB"/>
</dbReference>
<feature type="domain" description="Core-binding (CB)" evidence="7">
    <location>
        <begin position="17"/>
        <end position="101"/>
    </location>
</feature>
<name>A0A1K1PRB3_9FLAO</name>
<dbReference type="Gene3D" id="1.10.443.10">
    <property type="entry name" value="Intergrase catalytic core"/>
    <property type="match status" value="1"/>
</dbReference>
<gene>
    <name evidence="8" type="ORF">SAMN05660313_02161</name>
</gene>
<dbReference type="Proteomes" id="UP000183257">
    <property type="component" value="Unassembled WGS sequence"/>
</dbReference>
<dbReference type="PANTHER" id="PTHR30349">
    <property type="entry name" value="PHAGE INTEGRASE-RELATED"/>
    <property type="match status" value="1"/>
</dbReference>
<keyword evidence="4" id="KW-0233">DNA recombination</keyword>
<dbReference type="SUPFAM" id="SSF56349">
    <property type="entry name" value="DNA breaking-rejoining enzymes"/>
    <property type="match status" value="1"/>
</dbReference>
<evidence type="ECO:0000259" key="7">
    <source>
        <dbReference type="PROSITE" id="PS51900"/>
    </source>
</evidence>
<dbReference type="Gene3D" id="1.10.150.130">
    <property type="match status" value="1"/>
</dbReference>
<evidence type="ECO:0000256" key="3">
    <source>
        <dbReference type="ARBA" id="ARBA00023125"/>
    </source>
</evidence>
<dbReference type="InterPro" id="IPR010998">
    <property type="entry name" value="Integrase_recombinase_N"/>
</dbReference>
<evidence type="ECO:0000259" key="6">
    <source>
        <dbReference type="PROSITE" id="PS51898"/>
    </source>
</evidence>
<keyword evidence="9" id="KW-1185">Reference proteome</keyword>
<accession>A0A1K1PRB3</accession>
<reference evidence="9" key="1">
    <citation type="submission" date="2016-11" db="EMBL/GenBank/DDBJ databases">
        <authorList>
            <person name="Varghese N."/>
            <person name="Submissions S."/>
        </authorList>
    </citation>
    <scope>NUCLEOTIDE SEQUENCE [LARGE SCALE GENOMIC DNA]</scope>
    <source>
        <strain evidence="9">DSM 24786</strain>
    </source>
</reference>
<dbReference type="InterPro" id="IPR013762">
    <property type="entry name" value="Integrase-like_cat_sf"/>
</dbReference>
<dbReference type="Pfam" id="PF00589">
    <property type="entry name" value="Phage_integrase"/>
    <property type="match status" value="1"/>
</dbReference>
<proteinExistence type="inferred from homology"/>
<evidence type="ECO:0000256" key="2">
    <source>
        <dbReference type="ARBA" id="ARBA00022908"/>
    </source>
</evidence>
<organism evidence="8 9">
    <name type="scientific">Cellulophaga fucicola</name>
    <dbReference type="NCBI Taxonomy" id="76595"/>
    <lineage>
        <taxon>Bacteria</taxon>
        <taxon>Pseudomonadati</taxon>
        <taxon>Bacteroidota</taxon>
        <taxon>Flavobacteriia</taxon>
        <taxon>Flavobacteriales</taxon>
        <taxon>Flavobacteriaceae</taxon>
        <taxon>Cellulophaga</taxon>
    </lineage>
</organism>
<dbReference type="GO" id="GO:0015074">
    <property type="term" value="P:DNA integration"/>
    <property type="evidence" value="ECO:0007669"/>
    <property type="project" value="UniProtKB-KW"/>
</dbReference>
<evidence type="ECO:0000256" key="5">
    <source>
        <dbReference type="PROSITE-ProRule" id="PRU01248"/>
    </source>
</evidence>
<evidence type="ECO:0000256" key="1">
    <source>
        <dbReference type="ARBA" id="ARBA00008857"/>
    </source>
</evidence>
<dbReference type="InterPro" id="IPR002104">
    <property type="entry name" value="Integrase_catalytic"/>
</dbReference>
<dbReference type="PROSITE" id="PS51900">
    <property type="entry name" value="CB"/>
    <property type="match status" value="1"/>
</dbReference>